<reference evidence="3 4" key="1">
    <citation type="journal article" date="2009" name="Science">
        <title>Green evolution and dynamic adaptations revealed by genomes of the marine picoeukaryotes Micromonas.</title>
        <authorList>
            <person name="Worden A.Z."/>
            <person name="Lee J.H."/>
            <person name="Mock T."/>
            <person name="Rouze P."/>
            <person name="Simmons M.P."/>
            <person name="Aerts A.L."/>
            <person name="Allen A.E."/>
            <person name="Cuvelier M.L."/>
            <person name="Derelle E."/>
            <person name="Everett M.V."/>
            <person name="Foulon E."/>
            <person name="Grimwood J."/>
            <person name="Gundlach H."/>
            <person name="Henrissat B."/>
            <person name="Napoli C."/>
            <person name="McDonald S.M."/>
            <person name="Parker M.S."/>
            <person name="Rombauts S."/>
            <person name="Salamov A."/>
            <person name="Von Dassow P."/>
            <person name="Badger J.H."/>
            <person name="Coutinho P.M."/>
            <person name="Demir E."/>
            <person name="Dubchak I."/>
            <person name="Gentemann C."/>
            <person name="Eikrem W."/>
            <person name="Gready J.E."/>
            <person name="John U."/>
            <person name="Lanier W."/>
            <person name="Lindquist E.A."/>
            <person name="Lucas S."/>
            <person name="Mayer K.F."/>
            <person name="Moreau H."/>
            <person name="Not F."/>
            <person name="Otillar R."/>
            <person name="Panaud O."/>
            <person name="Pangilinan J."/>
            <person name="Paulsen I."/>
            <person name="Piegu B."/>
            <person name="Poliakov A."/>
            <person name="Robbens S."/>
            <person name="Schmutz J."/>
            <person name="Toulza E."/>
            <person name="Wyss T."/>
            <person name="Zelensky A."/>
            <person name="Zhou K."/>
            <person name="Armbrust E.V."/>
            <person name="Bhattacharya D."/>
            <person name="Goodenough U.W."/>
            <person name="Van de Peer Y."/>
            <person name="Grigoriev I.V."/>
        </authorList>
    </citation>
    <scope>NUCLEOTIDE SEQUENCE [LARGE SCALE GENOMIC DNA]</scope>
    <source>
        <strain evidence="4">RCC299 / NOUM17</strain>
    </source>
</reference>
<evidence type="ECO:0000313" key="3">
    <source>
        <dbReference type="EMBL" id="ACO64686.1"/>
    </source>
</evidence>
<dbReference type="Proteomes" id="UP000002009">
    <property type="component" value="Chromosome 7"/>
</dbReference>
<keyword evidence="4" id="KW-1185">Reference proteome</keyword>
<name>C1E9J0_MICCC</name>
<evidence type="ECO:0000259" key="2">
    <source>
        <dbReference type="Pfam" id="PF14145"/>
    </source>
</evidence>
<feature type="transmembrane region" description="Helical" evidence="1">
    <location>
        <begin position="68"/>
        <end position="88"/>
    </location>
</feature>
<feature type="domain" description="YrhK" evidence="2">
    <location>
        <begin position="32"/>
        <end position="85"/>
    </location>
</feature>
<protein>
    <recommendedName>
        <fullName evidence="2">YrhK domain-containing protein</fullName>
    </recommendedName>
</protein>
<accession>C1E9J0</accession>
<dbReference type="GeneID" id="8244719"/>
<dbReference type="EMBL" id="CP001328">
    <property type="protein sequence ID" value="ACO64686.1"/>
    <property type="molecule type" value="Genomic_DNA"/>
</dbReference>
<evidence type="ECO:0000313" key="4">
    <source>
        <dbReference type="Proteomes" id="UP000002009"/>
    </source>
</evidence>
<proteinExistence type="predicted"/>
<dbReference type="Pfam" id="PF14145">
    <property type="entry name" value="YrhK"/>
    <property type="match status" value="1"/>
</dbReference>
<dbReference type="KEGG" id="mis:MICPUN_59739"/>
<evidence type="ECO:0000256" key="1">
    <source>
        <dbReference type="SAM" id="Phobius"/>
    </source>
</evidence>
<sequence length="93" mass="9689">MLQLAIETVPSDTSPSTPKPAGAPRRLKATPYLIGSTCYLLGSCLFLVGGLGVQGDLGGGDTRVWGDLYTAGNLLFVIGSVLFVLDGYRAATR</sequence>
<organism evidence="3 4">
    <name type="scientific">Micromonas commoda (strain RCC299 / NOUM17 / CCMP2709)</name>
    <name type="common">Picoplanktonic green alga</name>
    <dbReference type="NCBI Taxonomy" id="296587"/>
    <lineage>
        <taxon>Eukaryota</taxon>
        <taxon>Viridiplantae</taxon>
        <taxon>Chlorophyta</taxon>
        <taxon>Mamiellophyceae</taxon>
        <taxon>Mamiellales</taxon>
        <taxon>Mamiellaceae</taxon>
        <taxon>Micromonas</taxon>
    </lineage>
</organism>
<dbReference type="InParanoid" id="C1E9J0"/>
<gene>
    <name evidence="3" type="ORF">MICPUN_59739</name>
</gene>
<dbReference type="AlphaFoldDB" id="C1E9J0"/>
<dbReference type="RefSeq" id="XP_002503428.1">
    <property type="nucleotide sequence ID" value="XM_002503382.1"/>
</dbReference>
<keyword evidence="1" id="KW-1133">Transmembrane helix</keyword>
<keyword evidence="1" id="KW-0472">Membrane</keyword>
<keyword evidence="1" id="KW-0812">Transmembrane</keyword>
<feature type="transmembrane region" description="Helical" evidence="1">
    <location>
        <begin position="29"/>
        <end position="48"/>
    </location>
</feature>
<dbReference type="InterPro" id="IPR025424">
    <property type="entry name" value="YrhK_domain"/>
</dbReference>